<gene>
    <name evidence="2" type="ORF">AMJ52_02325</name>
</gene>
<name>A0A0S7YGX5_UNCT6</name>
<protein>
    <submittedName>
        <fullName evidence="2">Uncharacterized protein</fullName>
    </submittedName>
</protein>
<dbReference type="EMBL" id="LJNI01000019">
    <property type="protein sequence ID" value="KPJ73997.1"/>
    <property type="molecule type" value="Genomic_DNA"/>
</dbReference>
<feature type="transmembrane region" description="Helical" evidence="1">
    <location>
        <begin position="42"/>
        <end position="62"/>
    </location>
</feature>
<keyword evidence="1" id="KW-1133">Transmembrane helix</keyword>
<dbReference type="Proteomes" id="UP000051012">
    <property type="component" value="Unassembled WGS sequence"/>
</dbReference>
<keyword evidence="1" id="KW-0472">Membrane</keyword>
<dbReference type="AlphaFoldDB" id="A0A0S7YGX5"/>
<accession>A0A0S7YGX5</accession>
<evidence type="ECO:0000256" key="1">
    <source>
        <dbReference type="SAM" id="Phobius"/>
    </source>
</evidence>
<keyword evidence="1" id="KW-0812">Transmembrane</keyword>
<reference evidence="2 3" key="1">
    <citation type="journal article" date="2015" name="Microbiome">
        <title>Genomic resolution of linkages in carbon, nitrogen, and sulfur cycling among widespread estuary sediment bacteria.</title>
        <authorList>
            <person name="Baker B.J."/>
            <person name="Lazar C.S."/>
            <person name="Teske A.P."/>
            <person name="Dick G.J."/>
        </authorList>
    </citation>
    <scope>NUCLEOTIDE SEQUENCE [LARGE SCALE GENOMIC DNA]</scope>
    <source>
        <strain evidence="2">DG_78</strain>
    </source>
</reference>
<organism evidence="2 3">
    <name type="scientific">candidate division TA06 bacterium DG_78</name>
    <dbReference type="NCBI Taxonomy" id="1703772"/>
    <lineage>
        <taxon>Bacteria</taxon>
        <taxon>Bacteria division TA06</taxon>
    </lineage>
</organism>
<evidence type="ECO:0000313" key="2">
    <source>
        <dbReference type="EMBL" id="KPJ73997.1"/>
    </source>
</evidence>
<feature type="transmembrane region" description="Helical" evidence="1">
    <location>
        <begin position="74"/>
        <end position="95"/>
    </location>
</feature>
<comment type="caution">
    <text evidence="2">The sequence shown here is derived from an EMBL/GenBank/DDBJ whole genome shotgun (WGS) entry which is preliminary data.</text>
</comment>
<evidence type="ECO:0000313" key="3">
    <source>
        <dbReference type="Proteomes" id="UP000051012"/>
    </source>
</evidence>
<sequence length="107" mass="12386">MLINRRFLVLGLVLIVALIFLNCAPGNERWDQDINPGHQAGFWAGLWHGLLIIITFIVSLFTKEVGIYEVNNAGWPYNVGFLIGLCFSFLAPWRIKPWKWRKKTRSK</sequence>
<proteinExistence type="predicted"/>